<organism evidence="1 2">
    <name type="scientific">Komagataeibacter intermedius NRIC 0521</name>
    <dbReference type="NCBI Taxonomy" id="1307934"/>
    <lineage>
        <taxon>Bacteria</taxon>
        <taxon>Pseudomonadati</taxon>
        <taxon>Pseudomonadota</taxon>
        <taxon>Alphaproteobacteria</taxon>
        <taxon>Acetobacterales</taxon>
        <taxon>Acetobacteraceae</taxon>
        <taxon>Komagataeibacter</taxon>
    </lineage>
</organism>
<dbReference type="Proteomes" id="UP001061452">
    <property type="component" value="Unassembled WGS sequence"/>
</dbReference>
<name>A0ABQ0PJP5_9PROT</name>
<protein>
    <submittedName>
        <fullName evidence="1">Uncharacterized protein</fullName>
    </submittedName>
</protein>
<keyword evidence="2" id="KW-1185">Reference proteome</keyword>
<evidence type="ECO:0000313" key="2">
    <source>
        <dbReference type="Proteomes" id="UP001061452"/>
    </source>
</evidence>
<evidence type="ECO:0000313" key="1">
    <source>
        <dbReference type="EMBL" id="GBQ68109.1"/>
    </source>
</evidence>
<accession>A0ABQ0PJP5</accession>
<comment type="caution">
    <text evidence="1">The sequence shown here is derived from an EMBL/GenBank/DDBJ whole genome shotgun (WGS) entry which is preliminary data.</text>
</comment>
<sequence>MIGTHFGFFYKGCRVECTRKEARIILHGKVVGKSKAVSRAAIEKDVERVIARLREVGNG</sequence>
<proteinExistence type="predicted"/>
<gene>
    <name evidence="1" type="ORF">AA0521_1157</name>
</gene>
<dbReference type="RefSeq" id="WP_048883393.1">
    <property type="nucleotide sequence ID" value="NZ_BAQJ01000033.1"/>
</dbReference>
<dbReference type="EMBL" id="BAQJ01000033">
    <property type="protein sequence ID" value="GBQ68109.1"/>
    <property type="molecule type" value="Genomic_DNA"/>
</dbReference>
<reference evidence="1" key="1">
    <citation type="submission" date="2013-04" db="EMBL/GenBank/DDBJ databases">
        <title>The genome sequencing project of 58 acetic acid bacteria.</title>
        <authorList>
            <person name="Okamoto-Kainuma A."/>
            <person name="Ishikawa M."/>
            <person name="Umino S."/>
            <person name="Koizumi Y."/>
            <person name="Shiwa Y."/>
            <person name="Yoshikawa H."/>
            <person name="Matsutani M."/>
            <person name="Matsushita K."/>
        </authorList>
    </citation>
    <scope>NUCLEOTIDE SEQUENCE</scope>
    <source>
        <strain evidence="1">NRIC 0521</strain>
    </source>
</reference>